<dbReference type="Pfam" id="PF26216">
    <property type="entry name" value="GDPGP1_C"/>
    <property type="match status" value="1"/>
</dbReference>
<feature type="domain" description="GDPGP1-like N-terminal" evidence="14">
    <location>
        <begin position="47"/>
        <end position="138"/>
    </location>
</feature>
<dbReference type="Pfam" id="PF26217">
    <property type="entry name" value="GDPGP1_N"/>
    <property type="match status" value="2"/>
</dbReference>
<dbReference type="GO" id="GO:0005085">
    <property type="term" value="F:guanyl-nucleotide exchange factor activity"/>
    <property type="evidence" value="ECO:0007669"/>
    <property type="project" value="UniProtKB-KW"/>
</dbReference>
<keyword evidence="8" id="KW-0344">Guanine-nucleotide releasing factor</keyword>
<keyword evidence="9" id="KW-0808">Transferase</keyword>
<evidence type="ECO:0000256" key="12">
    <source>
        <dbReference type="ARBA" id="ARBA00022801"/>
    </source>
</evidence>
<comment type="function">
    <text evidence="2">Specific and highly efficient GDP-D-glucose phosphorylase regulating the levels of GDP-D-glucose in cells.</text>
</comment>
<dbReference type="AlphaFoldDB" id="A0A974D9U9"/>
<evidence type="ECO:0000313" key="16">
    <source>
        <dbReference type="Proteomes" id="UP000694892"/>
    </source>
</evidence>
<dbReference type="GO" id="GO:0016787">
    <property type="term" value="F:hydrolase activity"/>
    <property type="evidence" value="ECO:0007669"/>
    <property type="project" value="UniProtKB-KW"/>
</dbReference>
<feature type="domain" description="GDPGP1-like C-terminal" evidence="13">
    <location>
        <begin position="261"/>
        <end position="396"/>
    </location>
</feature>
<dbReference type="PANTHER" id="PTHR20884:SF8">
    <property type="entry name" value="GDP-D-GLUCOSE PHOSPHORYLASE 1"/>
    <property type="match status" value="1"/>
</dbReference>
<evidence type="ECO:0000256" key="11">
    <source>
        <dbReference type="ARBA" id="ARBA00022741"/>
    </source>
</evidence>
<evidence type="ECO:0000256" key="9">
    <source>
        <dbReference type="ARBA" id="ARBA00022679"/>
    </source>
</evidence>
<organism evidence="15 16">
    <name type="scientific">Xenopus laevis</name>
    <name type="common">African clawed frog</name>
    <dbReference type="NCBI Taxonomy" id="8355"/>
    <lineage>
        <taxon>Eukaryota</taxon>
        <taxon>Metazoa</taxon>
        <taxon>Chordata</taxon>
        <taxon>Craniata</taxon>
        <taxon>Vertebrata</taxon>
        <taxon>Euteleostomi</taxon>
        <taxon>Amphibia</taxon>
        <taxon>Batrachia</taxon>
        <taxon>Anura</taxon>
        <taxon>Pipoidea</taxon>
        <taxon>Pipidae</taxon>
        <taxon>Xenopodinae</taxon>
        <taxon>Xenopus</taxon>
        <taxon>Xenopus</taxon>
    </lineage>
</organism>
<evidence type="ECO:0000256" key="2">
    <source>
        <dbReference type="ARBA" id="ARBA00003049"/>
    </source>
</evidence>
<dbReference type="GO" id="GO:0080048">
    <property type="term" value="F:GDP-D-glucose phosphorylase activity"/>
    <property type="evidence" value="ECO:0007669"/>
    <property type="project" value="UniProtKB-EC"/>
</dbReference>
<protein>
    <recommendedName>
        <fullName evidence="6">GDP-D-glucose phosphorylase 1</fullName>
        <ecNumber evidence="5">2.7.7.78</ecNumber>
    </recommendedName>
</protein>
<evidence type="ECO:0000256" key="4">
    <source>
        <dbReference type="ARBA" id="ARBA00006451"/>
    </source>
</evidence>
<keyword evidence="7" id="KW-0963">Cytoplasm</keyword>
<evidence type="ECO:0000256" key="8">
    <source>
        <dbReference type="ARBA" id="ARBA00022658"/>
    </source>
</evidence>
<proteinExistence type="inferred from homology"/>
<accession>A0A974D9U9</accession>
<feature type="domain" description="GDPGP1-like N-terminal" evidence="14">
    <location>
        <begin position="171"/>
        <end position="240"/>
    </location>
</feature>
<evidence type="ECO:0000313" key="15">
    <source>
        <dbReference type="EMBL" id="OCT86850.1"/>
    </source>
</evidence>
<keyword evidence="11" id="KW-0547">Nucleotide-binding</keyword>
<evidence type="ECO:0000256" key="6">
    <source>
        <dbReference type="ARBA" id="ARBA00018857"/>
    </source>
</evidence>
<dbReference type="CTD" id="100126619"/>
<dbReference type="Proteomes" id="UP000694892">
    <property type="component" value="Chromosome 3S"/>
</dbReference>
<name>A0A974D9U9_XENLA</name>
<dbReference type="GeneID" id="100126619"/>
<evidence type="ECO:0000256" key="3">
    <source>
        <dbReference type="ARBA" id="ARBA00004496"/>
    </source>
</evidence>
<dbReference type="InterPro" id="IPR058865">
    <property type="entry name" value="GDPGP1_C"/>
</dbReference>
<dbReference type="GO" id="GO:0000166">
    <property type="term" value="F:nucleotide binding"/>
    <property type="evidence" value="ECO:0007669"/>
    <property type="project" value="UniProtKB-KW"/>
</dbReference>
<dbReference type="RefSeq" id="XP_041443381.1">
    <property type="nucleotide sequence ID" value="XM_041587447.1"/>
</dbReference>
<dbReference type="InterPro" id="IPR026506">
    <property type="entry name" value="GDPGP"/>
</dbReference>
<comment type="subcellular location">
    <subcellularLocation>
        <location evidence="3">Cytoplasm</location>
    </subcellularLocation>
</comment>
<sequence length="399" mass="45093">MEEEHINQRPSATVEEYSYSEADFVFSGLSWKERRQYAEDTSFLSPFDKALQSKWEQKMNEGLFRYPLRNLQTKILPGSLSYVAQLNIQRSINRRKPEDIWSIQQKFNPNQFNYNKIKPEEIVFQMIRSETEHCVDSDKVHGSSVNGMGTSDCKSGSTHQRCCILECKGGCTLVVINVSPLEFGHVLFMPDPSLCLPQILTEDLMLFGLESVLLSAHPGFRVGFNSLGGFASVNHLHLHGFYLDHDLFIESSSSKPLCPEMNFHLITHFPAPSFLFYTDGRNLKSTAQNICKVTDFLVAKNIAHNLFITRGSNPDTGNGSEGRNGIRVNIWARKPSFGAKEVSAFNVALCELAGHLPVKNQEDFNSITEDSVIDIIHNCLLADDEFTQLSLDLVEYLRK</sequence>
<dbReference type="EC" id="2.7.7.78" evidence="5"/>
<keyword evidence="10" id="KW-0548">Nucleotidyltransferase</keyword>
<evidence type="ECO:0000313" key="17">
    <source>
        <dbReference type="Xenbase" id="XB-GENE-5867405"/>
    </source>
</evidence>
<dbReference type="KEGG" id="xla:100126619"/>
<dbReference type="InterPro" id="IPR058866">
    <property type="entry name" value="GDPGP1_N"/>
</dbReference>
<evidence type="ECO:0000259" key="14">
    <source>
        <dbReference type="Pfam" id="PF26217"/>
    </source>
</evidence>
<dbReference type="AGR" id="Xenbase:XB-GENE-5867405"/>
<evidence type="ECO:0000256" key="10">
    <source>
        <dbReference type="ARBA" id="ARBA00022695"/>
    </source>
</evidence>
<keyword evidence="12" id="KW-0378">Hydrolase</keyword>
<comment type="similarity">
    <text evidence="4">Belongs to the GDPGP1 family.</text>
</comment>
<dbReference type="Xenbase" id="XB-GENE-5867405">
    <property type="gene designation" value="gdpgp1.S"/>
</dbReference>
<reference evidence="16" key="1">
    <citation type="journal article" date="2016" name="Nature">
        <title>Genome evolution in the allotetraploid frog Xenopus laevis.</title>
        <authorList>
            <person name="Session A.M."/>
            <person name="Uno Y."/>
            <person name="Kwon T."/>
            <person name="Chapman J.A."/>
            <person name="Toyoda A."/>
            <person name="Takahashi S."/>
            <person name="Fukui A."/>
            <person name="Hikosaka A."/>
            <person name="Suzuki A."/>
            <person name="Kondo M."/>
            <person name="van Heeringen S.J."/>
            <person name="Quigley I."/>
            <person name="Heinz S."/>
            <person name="Ogino H."/>
            <person name="Ochi H."/>
            <person name="Hellsten U."/>
            <person name="Lyons J.B."/>
            <person name="Simakov O."/>
            <person name="Putnam N."/>
            <person name="Stites J."/>
            <person name="Kuroki Y."/>
            <person name="Tanaka T."/>
            <person name="Michiue T."/>
            <person name="Watanabe M."/>
            <person name="Bogdanovic O."/>
            <person name="Lister R."/>
            <person name="Georgiou G."/>
            <person name="Paranjpe S.S."/>
            <person name="van Kruijsbergen I."/>
            <person name="Shu S."/>
            <person name="Carlson J."/>
            <person name="Kinoshita T."/>
            <person name="Ohta Y."/>
            <person name="Mawaribuchi S."/>
            <person name="Jenkins J."/>
            <person name="Grimwood J."/>
            <person name="Schmutz J."/>
            <person name="Mitros T."/>
            <person name="Mozaffari S.V."/>
            <person name="Suzuki Y."/>
            <person name="Haramoto Y."/>
            <person name="Yamamoto T.S."/>
            <person name="Takagi C."/>
            <person name="Heald R."/>
            <person name="Miller K."/>
            <person name="Haudenschild C."/>
            <person name="Kitzman J."/>
            <person name="Nakayama T."/>
            <person name="Izutsu Y."/>
            <person name="Robert J."/>
            <person name="Fortriede J."/>
            <person name="Burns K."/>
            <person name="Lotay V."/>
            <person name="Karimi K."/>
            <person name="Yasuoka Y."/>
            <person name="Dichmann D.S."/>
            <person name="Flajnik M.F."/>
            <person name="Houston D.W."/>
            <person name="Shendure J."/>
            <person name="DuPasquier L."/>
            <person name="Vize P.D."/>
            <person name="Zorn A.M."/>
            <person name="Ito M."/>
            <person name="Marcotte E.M."/>
            <person name="Wallingford J.B."/>
            <person name="Ito Y."/>
            <person name="Asashima M."/>
            <person name="Ueno N."/>
            <person name="Matsuda Y."/>
            <person name="Veenstra G.J."/>
            <person name="Fujiyama A."/>
            <person name="Harland R.M."/>
            <person name="Taira M."/>
            <person name="Rokhsar D.S."/>
        </authorList>
    </citation>
    <scope>NUCLEOTIDE SEQUENCE [LARGE SCALE GENOMIC DNA]</scope>
    <source>
        <strain evidence="16">J</strain>
    </source>
</reference>
<dbReference type="OMA" id="GIQWPRT"/>
<dbReference type="PANTHER" id="PTHR20884">
    <property type="entry name" value="GDP-D-GLUCOSE PHOSPHORYLASE 1"/>
    <property type="match status" value="1"/>
</dbReference>
<evidence type="ECO:0000256" key="1">
    <source>
        <dbReference type="ARBA" id="ARBA00000063"/>
    </source>
</evidence>
<evidence type="ECO:0000256" key="5">
    <source>
        <dbReference type="ARBA" id="ARBA00012507"/>
    </source>
</evidence>
<dbReference type="GO" id="GO:0006006">
    <property type="term" value="P:glucose metabolic process"/>
    <property type="evidence" value="ECO:0007669"/>
    <property type="project" value="TreeGrafter"/>
</dbReference>
<dbReference type="RefSeq" id="NP_001104198.1">
    <property type="nucleotide sequence ID" value="NM_001110728.1"/>
</dbReference>
<dbReference type="RefSeq" id="XP_041443380.1">
    <property type="nucleotide sequence ID" value="XM_041587446.1"/>
</dbReference>
<evidence type="ECO:0000256" key="7">
    <source>
        <dbReference type="ARBA" id="ARBA00022490"/>
    </source>
</evidence>
<comment type="catalytic activity">
    <reaction evidence="1">
        <text>GDP-alpha-D-glucose + phosphate = alpha-D-glucose 1-phosphate + GDP + H(+)</text>
        <dbReference type="Rhea" id="RHEA:30387"/>
        <dbReference type="ChEBI" id="CHEBI:15378"/>
        <dbReference type="ChEBI" id="CHEBI:43474"/>
        <dbReference type="ChEBI" id="CHEBI:58189"/>
        <dbReference type="ChEBI" id="CHEBI:58601"/>
        <dbReference type="ChEBI" id="CHEBI:62230"/>
        <dbReference type="EC" id="2.7.7.78"/>
    </reaction>
</comment>
<evidence type="ECO:0000259" key="13">
    <source>
        <dbReference type="Pfam" id="PF26216"/>
    </source>
</evidence>
<gene>
    <name evidence="17" type="primary">gdpgp1.S</name>
    <name evidence="15" type="ORF">XELAEV_18020540mg</name>
</gene>
<dbReference type="EMBL" id="CM004471">
    <property type="protein sequence ID" value="OCT86850.1"/>
    <property type="molecule type" value="Genomic_DNA"/>
</dbReference>
<dbReference type="OrthoDB" id="417175at2759"/>
<dbReference type="GO" id="GO:0005737">
    <property type="term" value="C:cytoplasm"/>
    <property type="evidence" value="ECO:0007669"/>
    <property type="project" value="UniProtKB-SubCell"/>
</dbReference>